<protein>
    <submittedName>
        <fullName evidence="2">Uncharacterized protein</fullName>
    </submittedName>
</protein>
<reference evidence="2 3" key="1">
    <citation type="journal article" date="2019" name="Sci. Rep.">
        <title>Orb-weaving spider Araneus ventricosus genome elucidates the spidroin gene catalogue.</title>
        <authorList>
            <person name="Kono N."/>
            <person name="Nakamura H."/>
            <person name="Ohtoshi R."/>
            <person name="Moran D.A.P."/>
            <person name="Shinohara A."/>
            <person name="Yoshida Y."/>
            <person name="Fujiwara M."/>
            <person name="Mori M."/>
            <person name="Tomita M."/>
            <person name="Arakawa K."/>
        </authorList>
    </citation>
    <scope>NUCLEOTIDE SEQUENCE [LARGE SCALE GENOMIC DNA]</scope>
</reference>
<feature type="region of interest" description="Disordered" evidence="1">
    <location>
        <begin position="724"/>
        <end position="746"/>
    </location>
</feature>
<proteinExistence type="predicted"/>
<evidence type="ECO:0000313" key="2">
    <source>
        <dbReference type="EMBL" id="GBM58610.1"/>
    </source>
</evidence>
<feature type="region of interest" description="Disordered" evidence="1">
    <location>
        <begin position="620"/>
        <end position="648"/>
    </location>
</feature>
<feature type="non-terminal residue" evidence="2">
    <location>
        <position position="956"/>
    </location>
</feature>
<feature type="region of interest" description="Disordered" evidence="1">
    <location>
        <begin position="535"/>
        <end position="561"/>
    </location>
</feature>
<dbReference type="Proteomes" id="UP000499080">
    <property type="component" value="Unassembled WGS sequence"/>
</dbReference>
<feature type="compositionally biased region" description="Polar residues" evidence="1">
    <location>
        <begin position="483"/>
        <end position="495"/>
    </location>
</feature>
<gene>
    <name evidence="2" type="ORF">AVEN_163276_1</name>
</gene>
<feature type="compositionally biased region" description="Polar residues" evidence="1">
    <location>
        <begin position="728"/>
        <end position="746"/>
    </location>
</feature>
<name>A0A4Y2GXX2_ARAVE</name>
<organism evidence="2 3">
    <name type="scientific">Araneus ventricosus</name>
    <name type="common">Orbweaver spider</name>
    <name type="synonym">Epeira ventricosa</name>
    <dbReference type="NCBI Taxonomy" id="182803"/>
    <lineage>
        <taxon>Eukaryota</taxon>
        <taxon>Metazoa</taxon>
        <taxon>Ecdysozoa</taxon>
        <taxon>Arthropoda</taxon>
        <taxon>Chelicerata</taxon>
        <taxon>Arachnida</taxon>
        <taxon>Araneae</taxon>
        <taxon>Araneomorphae</taxon>
        <taxon>Entelegynae</taxon>
        <taxon>Araneoidea</taxon>
        <taxon>Araneidae</taxon>
        <taxon>Araneus</taxon>
    </lineage>
</organism>
<feature type="compositionally biased region" description="Polar residues" evidence="1">
    <location>
        <begin position="620"/>
        <end position="643"/>
    </location>
</feature>
<dbReference type="AlphaFoldDB" id="A0A4Y2GXX2"/>
<keyword evidence="3" id="KW-1185">Reference proteome</keyword>
<comment type="caution">
    <text evidence="2">The sequence shown here is derived from an EMBL/GenBank/DDBJ whole genome shotgun (WGS) entry which is preliminary data.</text>
</comment>
<sequence>MLATKAAICVCGQLIVLCIGFMLASESKNSLHQGHEEERDSSHMLCLLWGILCGRRDDSTVVDSKPIEVKCESKLCSFWHTFSNKKNAAIFYNSLQSSSSVKIPNKHGGLSYQEWRIANSTKEKIPTKNLNNSSVSNRIKFNRVGMPYRVPDSLSYYFHTHFASRTLKQHLIDDSLNKATNFFTPNEKYAKQHLINADTYNNVASMENDTDLMFSAPESYNYNESVIPLSLTKDKFSKEQLSYADEEMNTMPKSGSVNESAIHNSAFNAQINFTDTKPFSKIDATTSKSDDGATKSNLLNLSSSEINFPRFPKASYIKSSDAENNKAVFFGANVEDFKRNSSKNSPNDTSLNEIASRREGTFGNDTNLQKENTFTLTNKLNGDYNRTNNAPEFEFGILENSKKLNDTYSFLTTETETIVTKDENSYAAASYDSSSTRIENRSLENSILAGIKSGESIQNIRNHENNINELNLTNISLNKPERNSVSTNNNNTEFPFNSDKSEANSRINNDEINVNIEELNATNIQRQYIFERNFDNNDSKTTKNYSRTSNSSKQPLSVEKHVSDRVRPEMFDSGIDNFRIPRNAQLNSSEYPMPDIISKELKDKHNNLRRRTGVTVSYNPSIATHSNETDESQSVKPNFNQDDSTSHKRTSTFPLNFFSKNENYFDVTETPQDLFDKKIENSKNPTTFFNKEREGIKLPLEQLPSQVNDIQSNGKVDDREAIAHDGNKNVNLNITDESEEGNTSASVKEEYLDHDFTEKIHAVANQGILKVGQTVFSVAVPFKYSTENSNEQLTHNPLLTLYYNTPSIDMLNISTVKQVQLYGNNNLDNKTLAETSHLNQNIMLDVPPDITSTKRSLLFQSDLLKSLFPIVSANVSQDSDKEKVSQNAKFSTKESSKINSNTDAMYPANSAFSGFFTLSMPSSQNRKDKEFQMAKIGISVANENQSFTSAYEDLQT</sequence>
<evidence type="ECO:0000256" key="1">
    <source>
        <dbReference type="SAM" id="MobiDB-lite"/>
    </source>
</evidence>
<evidence type="ECO:0000313" key="3">
    <source>
        <dbReference type="Proteomes" id="UP000499080"/>
    </source>
</evidence>
<accession>A0A4Y2GXX2</accession>
<dbReference type="EMBL" id="BGPR01001642">
    <property type="protein sequence ID" value="GBM58610.1"/>
    <property type="molecule type" value="Genomic_DNA"/>
</dbReference>
<feature type="region of interest" description="Disordered" evidence="1">
    <location>
        <begin position="481"/>
        <end position="502"/>
    </location>
</feature>
<feature type="compositionally biased region" description="Polar residues" evidence="1">
    <location>
        <begin position="542"/>
        <end position="555"/>
    </location>
</feature>